<proteinExistence type="predicted"/>
<dbReference type="InterPro" id="IPR040554">
    <property type="entry name" value="KPWE_PEX14_dom"/>
</dbReference>
<name>A0AAJ5YU72_9BASI</name>
<organism evidence="3 4">
    <name type="scientific">Malassezia yamatoensis</name>
    <dbReference type="NCBI Taxonomy" id="253288"/>
    <lineage>
        <taxon>Eukaryota</taxon>
        <taxon>Fungi</taxon>
        <taxon>Dikarya</taxon>
        <taxon>Basidiomycota</taxon>
        <taxon>Ustilaginomycotina</taxon>
        <taxon>Malasseziomycetes</taxon>
        <taxon>Malasseziales</taxon>
        <taxon>Malasseziaceae</taxon>
        <taxon>Malassezia</taxon>
    </lineage>
</organism>
<gene>
    <name evidence="3" type="ORF">MYAM1_002245</name>
</gene>
<dbReference type="Pfam" id="PF17733">
    <property type="entry name" value="KPWE_dom"/>
    <property type="match status" value="1"/>
</dbReference>
<dbReference type="PANTHER" id="PTHR36855:SF1">
    <property type="entry name" value="PEROXISOME MEMBRANE ANCHOR PROTEIN PEX14P N-TERMINAL DOMAIN-CONTAINING PROTEIN"/>
    <property type="match status" value="1"/>
</dbReference>
<feature type="region of interest" description="Disordered" evidence="1">
    <location>
        <begin position="18"/>
        <end position="62"/>
    </location>
</feature>
<evidence type="ECO:0000256" key="1">
    <source>
        <dbReference type="SAM" id="MobiDB-lite"/>
    </source>
</evidence>
<keyword evidence="4" id="KW-1185">Reference proteome</keyword>
<feature type="domain" description="Peroxisomal membrane protein PEX14-like KPWE" evidence="2">
    <location>
        <begin position="59"/>
        <end position="107"/>
    </location>
</feature>
<sequence length="110" mass="12150">MAQGASKEEIRHTVEHAKKYYYEQKSHRSSANTSTTNDSASLQTAEADQNNHQSPSTETYPATFNTIVEMIATGQEDKIPGIRDIPLKINEAPPSVSALPRPKKPWEASP</sequence>
<accession>A0AAJ5YU72</accession>
<dbReference type="EMBL" id="CP119944">
    <property type="protein sequence ID" value="WFC99500.1"/>
    <property type="molecule type" value="Genomic_DNA"/>
</dbReference>
<dbReference type="AlphaFoldDB" id="A0AAJ5YU72"/>
<dbReference type="Proteomes" id="UP001219567">
    <property type="component" value="Chromosome 2"/>
</dbReference>
<evidence type="ECO:0000313" key="3">
    <source>
        <dbReference type="EMBL" id="WFC99500.1"/>
    </source>
</evidence>
<reference evidence="3 4" key="1">
    <citation type="submission" date="2023-03" db="EMBL/GenBank/DDBJ databases">
        <title>Mating type loci evolution in Malassezia.</title>
        <authorList>
            <person name="Coelho M.A."/>
        </authorList>
    </citation>
    <scope>NUCLEOTIDE SEQUENCE [LARGE SCALE GENOMIC DNA]</scope>
    <source>
        <strain evidence="3 4">CBS 9725</strain>
    </source>
</reference>
<dbReference type="PANTHER" id="PTHR36855">
    <property type="entry name" value="CHROMOSOME 10, WHOLE GENOME SHOTGUN SEQUENCE"/>
    <property type="match status" value="1"/>
</dbReference>
<protein>
    <recommendedName>
        <fullName evidence="2">Peroxisomal membrane protein PEX14-like KPWE domain-containing protein</fullName>
    </recommendedName>
</protein>
<evidence type="ECO:0000313" key="4">
    <source>
        <dbReference type="Proteomes" id="UP001219567"/>
    </source>
</evidence>
<feature type="region of interest" description="Disordered" evidence="1">
    <location>
        <begin position="91"/>
        <end position="110"/>
    </location>
</feature>
<feature type="compositionally biased region" description="Low complexity" evidence="1">
    <location>
        <begin position="29"/>
        <end position="41"/>
    </location>
</feature>
<feature type="compositionally biased region" description="Polar residues" evidence="1">
    <location>
        <begin position="42"/>
        <end position="62"/>
    </location>
</feature>
<evidence type="ECO:0000259" key="2">
    <source>
        <dbReference type="Pfam" id="PF17733"/>
    </source>
</evidence>